<keyword evidence="1" id="KW-0805">Transcription regulation</keyword>
<evidence type="ECO:0000313" key="8">
    <source>
        <dbReference type="Proteomes" id="UP001501138"/>
    </source>
</evidence>
<dbReference type="PROSITE" id="PS00552">
    <property type="entry name" value="HTH_MERR_1"/>
    <property type="match status" value="1"/>
</dbReference>
<evidence type="ECO:0000256" key="3">
    <source>
        <dbReference type="ARBA" id="ARBA00023159"/>
    </source>
</evidence>
<keyword evidence="3" id="KW-0010">Activator</keyword>
<dbReference type="SMART" id="SM00422">
    <property type="entry name" value="HTH_MERR"/>
    <property type="match status" value="1"/>
</dbReference>
<comment type="caution">
    <text evidence="7">The sequence shown here is derived from an EMBL/GenBank/DDBJ whole genome shotgun (WGS) entry which is preliminary data.</text>
</comment>
<dbReference type="Proteomes" id="UP001501138">
    <property type="component" value="Unassembled WGS sequence"/>
</dbReference>
<keyword evidence="8" id="KW-1185">Reference proteome</keyword>
<dbReference type="CDD" id="cd01106">
    <property type="entry name" value="HTH_TipAL-Mta"/>
    <property type="match status" value="1"/>
</dbReference>
<dbReference type="InterPro" id="IPR000551">
    <property type="entry name" value="MerR-type_HTH_dom"/>
</dbReference>
<evidence type="ECO:0000313" key="7">
    <source>
        <dbReference type="EMBL" id="GAA1719476.1"/>
    </source>
</evidence>
<dbReference type="EMBL" id="BAAAPM010000003">
    <property type="protein sequence ID" value="GAA1719476.1"/>
    <property type="molecule type" value="Genomic_DNA"/>
</dbReference>
<dbReference type="Pfam" id="PF07739">
    <property type="entry name" value="TipAS"/>
    <property type="match status" value="1"/>
</dbReference>
<feature type="compositionally biased region" description="Low complexity" evidence="5">
    <location>
        <begin position="11"/>
        <end position="20"/>
    </location>
</feature>
<dbReference type="InterPro" id="IPR047057">
    <property type="entry name" value="MerR_fam"/>
</dbReference>
<dbReference type="InterPro" id="IPR036244">
    <property type="entry name" value="TipA-like_antibiotic-bd"/>
</dbReference>
<sequence>MTGPAGGSAGSAGRLGAMASRPAPADGAGGLTVGAAARAAGVTVRTLHHWDAVGLVRPSARTPAGYRLYAPSDLTRVHRVVLYRELDVPLEEIAALLDAPEGADVSLRRQRDLVRERLRRLERAGAALDRLIEARKRGVLLSPEEQTALFGDRWQPGWAAGARERWGDTEQWAQFAERAAARTADDWQEIAAEADAVLAALADAMGRGVRPGSREADALAERHRASLGAYFDVPHPRHVVIGRMYAADADFTAQHDALRPGLTAWLREVIDANARAHGVDPETATWG</sequence>
<dbReference type="InterPro" id="IPR009061">
    <property type="entry name" value="DNA-bd_dom_put_sf"/>
</dbReference>
<keyword evidence="2" id="KW-0238">DNA-binding</keyword>
<proteinExistence type="predicted"/>
<keyword evidence="4" id="KW-0804">Transcription</keyword>
<dbReference type="Gene3D" id="1.10.1660.10">
    <property type="match status" value="1"/>
</dbReference>
<feature type="domain" description="HTH merR-type" evidence="6">
    <location>
        <begin position="30"/>
        <end position="99"/>
    </location>
</feature>
<dbReference type="PANTHER" id="PTHR30204:SF90">
    <property type="entry name" value="HTH-TYPE TRANSCRIPTIONAL ACTIVATOR MTA"/>
    <property type="match status" value="1"/>
</dbReference>
<dbReference type="SUPFAM" id="SSF46955">
    <property type="entry name" value="Putative DNA-binding domain"/>
    <property type="match status" value="1"/>
</dbReference>
<evidence type="ECO:0000256" key="5">
    <source>
        <dbReference type="SAM" id="MobiDB-lite"/>
    </source>
</evidence>
<dbReference type="PRINTS" id="PR00040">
    <property type="entry name" value="HTHMERR"/>
</dbReference>
<dbReference type="Gene3D" id="1.10.490.50">
    <property type="entry name" value="Antibiotic binding domain of TipA-like multidrug resistance regulators"/>
    <property type="match status" value="1"/>
</dbReference>
<dbReference type="PROSITE" id="PS50937">
    <property type="entry name" value="HTH_MERR_2"/>
    <property type="match status" value="1"/>
</dbReference>
<evidence type="ECO:0000259" key="6">
    <source>
        <dbReference type="PROSITE" id="PS50937"/>
    </source>
</evidence>
<reference evidence="8" key="1">
    <citation type="journal article" date="2019" name="Int. J. Syst. Evol. Microbiol.">
        <title>The Global Catalogue of Microorganisms (GCM) 10K type strain sequencing project: providing services to taxonomists for standard genome sequencing and annotation.</title>
        <authorList>
            <consortium name="The Broad Institute Genomics Platform"/>
            <consortium name="The Broad Institute Genome Sequencing Center for Infectious Disease"/>
            <person name="Wu L."/>
            <person name="Ma J."/>
        </authorList>
    </citation>
    <scope>NUCLEOTIDE SEQUENCE [LARGE SCALE GENOMIC DNA]</scope>
    <source>
        <strain evidence="8">JCM 15589</strain>
    </source>
</reference>
<protein>
    <submittedName>
        <fullName evidence="7">MerR family transcriptional regulator</fullName>
    </submittedName>
</protein>
<dbReference type="InterPro" id="IPR012925">
    <property type="entry name" value="TipAS_dom"/>
</dbReference>
<evidence type="ECO:0000256" key="4">
    <source>
        <dbReference type="ARBA" id="ARBA00023163"/>
    </source>
</evidence>
<gene>
    <name evidence="7" type="ORF">GCM10009809_14100</name>
</gene>
<dbReference type="Pfam" id="PF13411">
    <property type="entry name" value="MerR_1"/>
    <property type="match status" value="1"/>
</dbReference>
<accession>A0ABP4V7M5</accession>
<feature type="region of interest" description="Disordered" evidence="5">
    <location>
        <begin position="1"/>
        <end position="27"/>
    </location>
</feature>
<dbReference type="SUPFAM" id="SSF89082">
    <property type="entry name" value="Antibiotic binding domain of TipA-like multidrug resistance regulators"/>
    <property type="match status" value="1"/>
</dbReference>
<feature type="compositionally biased region" description="Gly residues" evidence="5">
    <location>
        <begin position="1"/>
        <end position="10"/>
    </location>
</feature>
<organism evidence="7 8">
    <name type="scientific">Isoptericola hypogeus</name>
    <dbReference type="NCBI Taxonomy" id="300179"/>
    <lineage>
        <taxon>Bacteria</taxon>
        <taxon>Bacillati</taxon>
        <taxon>Actinomycetota</taxon>
        <taxon>Actinomycetes</taxon>
        <taxon>Micrococcales</taxon>
        <taxon>Promicromonosporaceae</taxon>
        <taxon>Isoptericola</taxon>
    </lineage>
</organism>
<dbReference type="PANTHER" id="PTHR30204">
    <property type="entry name" value="REDOX-CYCLING DRUG-SENSING TRANSCRIPTIONAL ACTIVATOR SOXR"/>
    <property type="match status" value="1"/>
</dbReference>
<evidence type="ECO:0000256" key="1">
    <source>
        <dbReference type="ARBA" id="ARBA00023015"/>
    </source>
</evidence>
<evidence type="ECO:0000256" key="2">
    <source>
        <dbReference type="ARBA" id="ARBA00023125"/>
    </source>
</evidence>
<name>A0ABP4V7M5_9MICO</name>